<dbReference type="KEGG" id="dcb:C3Y92_03410"/>
<keyword evidence="2" id="KW-1185">Reference proteome</keyword>
<dbReference type="RefSeq" id="WP_129349524.1">
    <property type="nucleotide sequence ID" value="NZ_CP026538.1"/>
</dbReference>
<organism evidence="1 2">
    <name type="scientific">Solidesulfovibrio carbinolicus</name>
    <dbReference type="NCBI Taxonomy" id="296842"/>
    <lineage>
        <taxon>Bacteria</taxon>
        <taxon>Pseudomonadati</taxon>
        <taxon>Thermodesulfobacteriota</taxon>
        <taxon>Desulfovibrionia</taxon>
        <taxon>Desulfovibrionales</taxon>
        <taxon>Desulfovibrionaceae</taxon>
        <taxon>Solidesulfovibrio</taxon>
    </lineage>
</organism>
<dbReference type="AlphaFoldDB" id="A0A4P6HKE3"/>
<protein>
    <submittedName>
        <fullName evidence="1">Uncharacterized protein</fullName>
    </submittedName>
</protein>
<sequence length="80" mass="9112">MKIGDAKRATLADKMAEAKDLCMARLRSVPREKRDTVADAILALADPEWWDRRQKGLDVFLLILESRKAEAMKIIQEATK</sequence>
<evidence type="ECO:0000313" key="2">
    <source>
        <dbReference type="Proteomes" id="UP000293296"/>
    </source>
</evidence>
<name>A0A4P6HKE3_9BACT</name>
<gene>
    <name evidence="1" type="ORF">C3Y92_03410</name>
</gene>
<dbReference type="Proteomes" id="UP000293296">
    <property type="component" value="Chromosome"/>
</dbReference>
<evidence type="ECO:0000313" key="1">
    <source>
        <dbReference type="EMBL" id="QAZ66340.1"/>
    </source>
</evidence>
<reference evidence="1 2" key="1">
    <citation type="submission" date="2018-02" db="EMBL/GenBank/DDBJ databases">
        <title>Genome sequence of Desulfovibrio carbinolicus DSM 3852.</title>
        <authorList>
            <person name="Wilbanks E."/>
            <person name="Skennerton C.T."/>
            <person name="Orphan V.J."/>
        </authorList>
    </citation>
    <scope>NUCLEOTIDE SEQUENCE [LARGE SCALE GENOMIC DNA]</scope>
    <source>
        <strain evidence="1 2">DSM 3852</strain>
    </source>
</reference>
<dbReference type="EMBL" id="CP026538">
    <property type="protein sequence ID" value="QAZ66340.1"/>
    <property type="molecule type" value="Genomic_DNA"/>
</dbReference>
<proteinExistence type="predicted"/>
<dbReference type="OrthoDB" id="5458739at2"/>
<accession>A0A4P6HKE3</accession>